<evidence type="ECO:0000256" key="6">
    <source>
        <dbReference type="ARBA" id="ARBA00023136"/>
    </source>
</evidence>
<evidence type="ECO:0000256" key="3">
    <source>
        <dbReference type="ARBA" id="ARBA00022741"/>
    </source>
</evidence>
<organism evidence="10 11">
    <name type="scientific">Clostridium punense</name>
    <dbReference type="NCBI Taxonomy" id="1054297"/>
    <lineage>
        <taxon>Bacteria</taxon>
        <taxon>Bacillati</taxon>
        <taxon>Bacillota</taxon>
        <taxon>Clostridia</taxon>
        <taxon>Eubacteriales</taxon>
        <taxon>Clostridiaceae</taxon>
        <taxon>Clostridium</taxon>
    </lineage>
</organism>
<proteinExistence type="predicted"/>
<feature type="domain" description="ABC transporter" evidence="8">
    <location>
        <begin position="329"/>
        <end position="529"/>
    </location>
</feature>
<evidence type="ECO:0000256" key="4">
    <source>
        <dbReference type="ARBA" id="ARBA00022840"/>
    </source>
</evidence>
<gene>
    <name evidence="10" type="ORF">J2Z44_004033</name>
</gene>
<name>A0ABS4K8S3_9CLOT</name>
<dbReference type="PANTHER" id="PTHR43394">
    <property type="entry name" value="ATP-DEPENDENT PERMEASE MDL1, MITOCHONDRIAL"/>
    <property type="match status" value="1"/>
</dbReference>
<keyword evidence="3" id="KW-0547">Nucleotide-binding</keyword>
<feature type="transmembrane region" description="Helical" evidence="7">
    <location>
        <begin position="21"/>
        <end position="42"/>
    </location>
</feature>
<dbReference type="RefSeq" id="WP_209649992.1">
    <property type="nucleotide sequence ID" value="NZ_JAGGLL010000053.1"/>
</dbReference>
<dbReference type="SUPFAM" id="SSF90123">
    <property type="entry name" value="ABC transporter transmembrane region"/>
    <property type="match status" value="1"/>
</dbReference>
<keyword evidence="6 7" id="KW-0472">Membrane</keyword>
<reference evidence="10 11" key="1">
    <citation type="submission" date="2021-03" db="EMBL/GenBank/DDBJ databases">
        <title>Genomic Encyclopedia of Type Strains, Phase IV (KMG-IV): sequencing the most valuable type-strain genomes for metagenomic binning, comparative biology and taxonomic classification.</title>
        <authorList>
            <person name="Goeker M."/>
        </authorList>
    </citation>
    <scope>NUCLEOTIDE SEQUENCE [LARGE SCALE GENOMIC DNA]</scope>
    <source>
        <strain evidence="10 11">DSM 28650</strain>
    </source>
</reference>
<feature type="transmembrane region" description="Helical" evidence="7">
    <location>
        <begin position="254"/>
        <end position="281"/>
    </location>
</feature>
<evidence type="ECO:0000256" key="1">
    <source>
        <dbReference type="ARBA" id="ARBA00004651"/>
    </source>
</evidence>
<accession>A0ABS4K8S3</accession>
<comment type="caution">
    <text evidence="10">The sequence shown here is derived from an EMBL/GenBank/DDBJ whole genome shotgun (WGS) entry which is preliminary data.</text>
</comment>
<dbReference type="Pfam" id="PF00664">
    <property type="entry name" value="ABC_membrane"/>
    <property type="match status" value="1"/>
</dbReference>
<dbReference type="InterPro" id="IPR027417">
    <property type="entry name" value="P-loop_NTPase"/>
</dbReference>
<keyword evidence="2 7" id="KW-0812">Transmembrane</keyword>
<evidence type="ECO:0000256" key="5">
    <source>
        <dbReference type="ARBA" id="ARBA00022989"/>
    </source>
</evidence>
<evidence type="ECO:0000256" key="7">
    <source>
        <dbReference type="SAM" id="Phobius"/>
    </source>
</evidence>
<dbReference type="EMBL" id="JAGGLL010000053">
    <property type="protein sequence ID" value="MBP2024178.1"/>
    <property type="molecule type" value="Genomic_DNA"/>
</dbReference>
<dbReference type="InterPro" id="IPR036640">
    <property type="entry name" value="ABC1_TM_sf"/>
</dbReference>
<feature type="domain" description="ABC transmembrane type-1" evidence="9">
    <location>
        <begin position="25"/>
        <end position="281"/>
    </location>
</feature>
<dbReference type="InterPro" id="IPR039421">
    <property type="entry name" value="Type_1_exporter"/>
</dbReference>
<dbReference type="SMART" id="SM00382">
    <property type="entry name" value="AAA"/>
    <property type="match status" value="1"/>
</dbReference>
<dbReference type="InterPro" id="IPR017871">
    <property type="entry name" value="ABC_transporter-like_CS"/>
</dbReference>
<comment type="subcellular location">
    <subcellularLocation>
        <location evidence="1">Cell membrane</location>
        <topology evidence="1">Multi-pass membrane protein</topology>
    </subcellularLocation>
</comment>
<dbReference type="Gene3D" id="1.20.1560.10">
    <property type="entry name" value="ABC transporter type 1, transmembrane domain"/>
    <property type="match status" value="1"/>
</dbReference>
<evidence type="ECO:0000313" key="11">
    <source>
        <dbReference type="Proteomes" id="UP001519308"/>
    </source>
</evidence>
<keyword evidence="4" id="KW-0067">ATP-binding</keyword>
<evidence type="ECO:0000259" key="9">
    <source>
        <dbReference type="PROSITE" id="PS50929"/>
    </source>
</evidence>
<keyword evidence="5 7" id="KW-1133">Transmembrane helix</keyword>
<dbReference type="Pfam" id="PF00005">
    <property type="entry name" value="ABC_tran"/>
    <property type="match status" value="1"/>
</dbReference>
<protein>
    <submittedName>
        <fullName evidence="10">ABC-type bacteriocin/lantibiotic exporter with double-glycine peptidase domain</fullName>
    </submittedName>
</protein>
<dbReference type="InterPro" id="IPR011527">
    <property type="entry name" value="ABC1_TM_dom"/>
</dbReference>
<evidence type="ECO:0000313" key="10">
    <source>
        <dbReference type="EMBL" id="MBP2024178.1"/>
    </source>
</evidence>
<sequence length="530" mass="60150">MKRKVIKDILKIMWTVIGMNAINKVISGYLVIFTGSIIGSFADAAINGSKTIAKESFMALVLAITITIVIIPFIRYIANCILFKASLKYERLIVKRFLSKSYKHMINYDVGEISYRLEMDANELMWTVVTIISTSVATVIVALGLFTNLFNINKAYGLACVFLGAIPVFIVIISSSFEKKYKLERKEYEQKSRDMQSDICLNFKFIKVYGIKKEILKDFSNTFNTYYEKTIKRVIKCNSIVELANKSSNLLCQVAVLLLGTVLVSSGSIKSGAIAAMMVYFSKVQDIYKDICEIVKNCRLLPQCLDRVVEFYLLEEVSGKKKLKNFSTLEVKNLAYEFHSFNKAFHNISFTIKKGDKVAIVGANGSGKSTLLKVISRLYDGYEGSMKINGTKLGNFDLIDFRNNIVYMEQEPFLFKSNIYNNISISNIKASKEELEKCIEKVGLTEIKHKESMELGNNLSGGEKQRVSIARTLIRNPNIILMDEPFNNLDSKGRELIEEILEDKSKTTIYITHDYELLKYADIIVDMDIK</sequence>
<dbReference type="InterPro" id="IPR003439">
    <property type="entry name" value="ABC_transporter-like_ATP-bd"/>
</dbReference>
<dbReference type="Gene3D" id="3.40.50.300">
    <property type="entry name" value="P-loop containing nucleotide triphosphate hydrolases"/>
    <property type="match status" value="1"/>
</dbReference>
<dbReference type="PROSITE" id="PS50929">
    <property type="entry name" value="ABC_TM1F"/>
    <property type="match status" value="1"/>
</dbReference>
<keyword evidence="11" id="KW-1185">Reference proteome</keyword>
<dbReference type="Proteomes" id="UP001519308">
    <property type="component" value="Unassembled WGS sequence"/>
</dbReference>
<evidence type="ECO:0000256" key="2">
    <source>
        <dbReference type="ARBA" id="ARBA00022692"/>
    </source>
</evidence>
<dbReference type="PROSITE" id="PS50893">
    <property type="entry name" value="ABC_TRANSPORTER_2"/>
    <property type="match status" value="1"/>
</dbReference>
<feature type="transmembrane region" description="Helical" evidence="7">
    <location>
        <begin position="124"/>
        <end position="150"/>
    </location>
</feature>
<evidence type="ECO:0000259" key="8">
    <source>
        <dbReference type="PROSITE" id="PS50893"/>
    </source>
</evidence>
<dbReference type="PROSITE" id="PS00211">
    <property type="entry name" value="ABC_TRANSPORTER_1"/>
    <property type="match status" value="1"/>
</dbReference>
<dbReference type="InterPro" id="IPR003593">
    <property type="entry name" value="AAA+_ATPase"/>
</dbReference>
<feature type="transmembrane region" description="Helical" evidence="7">
    <location>
        <begin position="57"/>
        <end position="78"/>
    </location>
</feature>
<dbReference type="SUPFAM" id="SSF52540">
    <property type="entry name" value="P-loop containing nucleoside triphosphate hydrolases"/>
    <property type="match status" value="1"/>
</dbReference>
<dbReference type="CDD" id="cd03228">
    <property type="entry name" value="ABCC_MRP_Like"/>
    <property type="match status" value="1"/>
</dbReference>
<dbReference type="PANTHER" id="PTHR43394:SF1">
    <property type="entry name" value="ATP-BINDING CASSETTE SUB-FAMILY B MEMBER 10, MITOCHONDRIAL"/>
    <property type="match status" value="1"/>
</dbReference>
<feature type="transmembrane region" description="Helical" evidence="7">
    <location>
        <begin position="156"/>
        <end position="177"/>
    </location>
</feature>